<feature type="binding site" evidence="15">
    <location>
        <position position="220"/>
    </location>
    <ligand>
        <name>a divalent metal cation</name>
        <dbReference type="ChEBI" id="CHEBI:60240"/>
    </ligand>
</feature>
<evidence type="ECO:0000256" key="11">
    <source>
        <dbReference type="ARBA" id="ARBA00022801"/>
    </source>
</evidence>
<comment type="similarity">
    <text evidence="6">Belongs to the SMP-30/CGR1 family.</text>
</comment>
<keyword evidence="10 15" id="KW-0479">Metal-binding</keyword>
<evidence type="ECO:0000256" key="9">
    <source>
        <dbReference type="ARBA" id="ARBA00022490"/>
    </source>
</evidence>
<evidence type="ECO:0000259" key="16">
    <source>
        <dbReference type="Pfam" id="PF08450"/>
    </source>
</evidence>
<gene>
    <name evidence="18" type="primary">LOC115876374</name>
</gene>
<feature type="binding site" evidence="15">
    <location>
        <position position="116"/>
    </location>
    <ligand>
        <name>substrate</name>
    </ligand>
</feature>
<dbReference type="InterPro" id="IPR013658">
    <property type="entry name" value="SGL"/>
</dbReference>
<comment type="cofactor">
    <cofactor evidence="15">
        <name>Zn(2+)</name>
        <dbReference type="ChEBI" id="CHEBI:29105"/>
    </cofactor>
    <text evidence="15">Binds 1 divalent metal cation per subunit.</text>
</comment>
<comment type="subcellular location">
    <subcellularLocation>
        <location evidence="5">Cytoplasm</location>
    </subcellularLocation>
</comment>
<comment type="cofactor">
    <cofactor evidence="2">
        <name>Ca(2+)</name>
        <dbReference type="ChEBI" id="CHEBI:29108"/>
    </cofactor>
</comment>
<dbReference type="PANTHER" id="PTHR10907:SF66">
    <property type="entry name" value="MIP34848P1-RELATED"/>
    <property type="match status" value="1"/>
</dbReference>
<dbReference type="GO" id="GO:0004341">
    <property type="term" value="F:gluconolactonase activity"/>
    <property type="evidence" value="ECO:0007669"/>
    <property type="project" value="UniProtKB-EC"/>
</dbReference>
<organism evidence="17 18">
    <name type="scientific">Sitophilus oryzae</name>
    <name type="common">Rice weevil</name>
    <name type="synonym">Curculio oryzae</name>
    <dbReference type="NCBI Taxonomy" id="7048"/>
    <lineage>
        <taxon>Eukaryota</taxon>
        <taxon>Metazoa</taxon>
        <taxon>Ecdysozoa</taxon>
        <taxon>Arthropoda</taxon>
        <taxon>Hexapoda</taxon>
        <taxon>Insecta</taxon>
        <taxon>Pterygota</taxon>
        <taxon>Neoptera</taxon>
        <taxon>Endopterygota</taxon>
        <taxon>Coleoptera</taxon>
        <taxon>Polyphaga</taxon>
        <taxon>Cucujiformia</taxon>
        <taxon>Curculionidae</taxon>
        <taxon>Dryophthorinae</taxon>
        <taxon>Sitophilus</taxon>
    </lineage>
</organism>
<keyword evidence="12" id="KW-0106">Calcium</keyword>
<dbReference type="FunCoup" id="A0A6J2XAI6">
    <property type="interactions" value="185"/>
</dbReference>
<dbReference type="RefSeq" id="XP_030747975.1">
    <property type="nucleotide sequence ID" value="XM_030892115.1"/>
</dbReference>
<dbReference type="AlphaFoldDB" id="A0A6J2XAI6"/>
<evidence type="ECO:0000313" key="17">
    <source>
        <dbReference type="Proteomes" id="UP000504635"/>
    </source>
</evidence>
<evidence type="ECO:0000256" key="5">
    <source>
        <dbReference type="ARBA" id="ARBA00004496"/>
    </source>
</evidence>
<feature type="binding site" evidence="15">
    <location>
        <position position="118"/>
    </location>
    <ligand>
        <name>substrate</name>
    </ligand>
</feature>
<feature type="binding site" evidence="15">
    <location>
        <position position="27"/>
    </location>
    <ligand>
        <name>a divalent metal cation</name>
        <dbReference type="ChEBI" id="CHEBI:60240"/>
    </ligand>
</feature>
<name>A0A6J2XAI6_SITOR</name>
<dbReference type="PANTHER" id="PTHR10907">
    <property type="entry name" value="REGUCALCIN"/>
    <property type="match status" value="1"/>
</dbReference>
<dbReference type="FunFam" id="2.120.10.30:FF:000027">
    <property type="entry name" value="Regucalcin homologue"/>
    <property type="match status" value="1"/>
</dbReference>
<evidence type="ECO:0000256" key="7">
    <source>
        <dbReference type="ARBA" id="ARBA00013227"/>
    </source>
</evidence>
<dbReference type="Gene3D" id="2.120.10.30">
    <property type="entry name" value="TolB, C-terminal domain"/>
    <property type="match status" value="1"/>
</dbReference>
<evidence type="ECO:0000256" key="12">
    <source>
        <dbReference type="ARBA" id="ARBA00022837"/>
    </source>
</evidence>
<accession>A0A6J2XAI6</accession>
<feature type="active site" description="Proton donor/acceptor" evidence="14">
    <location>
        <position position="220"/>
    </location>
</feature>
<protein>
    <recommendedName>
        <fullName evidence="8">Regucalcin</fullName>
        <ecNumber evidence="7">3.1.1.17</ecNumber>
    </recommendedName>
    <alternativeName>
        <fullName evidence="13">Gluconolactonase</fullName>
    </alternativeName>
</protein>
<evidence type="ECO:0000256" key="1">
    <source>
        <dbReference type="ARBA" id="ARBA00001589"/>
    </source>
</evidence>
<keyword evidence="11" id="KW-0378">Hydrolase</keyword>
<dbReference type="EC" id="3.1.1.17" evidence="7"/>
<evidence type="ECO:0000256" key="2">
    <source>
        <dbReference type="ARBA" id="ARBA00001913"/>
    </source>
</evidence>
<dbReference type="GO" id="GO:0005737">
    <property type="term" value="C:cytoplasm"/>
    <property type="evidence" value="ECO:0007669"/>
    <property type="project" value="UniProtKB-SubCell"/>
</dbReference>
<keyword evidence="15" id="KW-0862">Zinc</keyword>
<dbReference type="Pfam" id="PF08450">
    <property type="entry name" value="SGL"/>
    <property type="match status" value="1"/>
</dbReference>
<dbReference type="InParanoid" id="A0A6J2XAI6"/>
<evidence type="ECO:0000313" key="18">
    <source>
        <dbReference type="RefSeq" id="XP_030747975.1"/>
    </source>
</evidence>
<dbReference type="KEGG" id="soy:115876374"/>
<evidence type="ECO:0000256" key="15">
    <source>
        <dbReference type="PIRSR" id="PIRSR605511-2"/>
    </source>
</evidence>
<evidence type="ECO:0000256" key="4">
    <source>
        <dbReference type="ARBA" id="ARBA00001946"/>
    </source>
</evidence>
<keyword evidence="9" id="KW-0963">Cytoplasm</keyword>
<evidence type="ECO:0000256" key="10">
    <source>
        <dbReference type="ARBA" id="ARBA00022723"/>
    </source>
</evidence>
<evidence type="ECO:0000256" key="3">
    <source>
        <dbReference type="ARBA" id="ARBA00001936"/>
    </source>
</evidence>
<reference evidence="18" key="1">
    <citation type="submission" date="2025-08" db="UniProtKB">
        <authorList>
            <consortium name="RefSeq"/>
        </authorList>
    </citation>
    <scope>IDENTIFICATION</scope>
    <source>
        <tissue evidence="18">Gonads</tissue>
    </source>
</reference>
<comment type="cofactor">
    <cofactor evidence="3">
        <name>Mn(2+)</name>
        <dbReference type="ChEBI" id="CHEBI:29035"/>
    </cofactor>
</comment>
<dbReference type="GO" id="GO:0005509">
    <property type="term" value="F:calcium ion binding"/>
    <property type="evidence" value="ECO:0007669"/>
    <property type="project" value="TreeGrafter"/>
</dbReference>
<dbReference type="InterPro" id="IPR005511">
    <property type="entry name" value="SMP-30"/>
</dbReference>
<dbReference type="InterPro" id="IPR011042">
    <property type="entry name" value="6-blade_b-propeller_TolB-like"/>
</dbReference>
<dbReference type="Proteomes" id="UP000504635">
    <property type="component" value="Unplaced"/>
</dbReference>
<feature type="domain" description="SMP-30/Gluconolactonase/LRE-like region" evidence="16">
    <location>
        <begin position="25"/>
        <end position="280"/>
    </location>
</feature>
<proteinExistence type="inferred from homology"/>
<comment type="cofactor">
    <cofactor evidence="4">
        <name>Mg(2+)</name>
        <dbReference type="ChEBI" id="CHEBI:18420"/>
    </cofactor>
</comment>
<dbReference type="GeneID" id="115876374"/>
<evidence type="ECO:0000256" key="6">
    <source>
        <dbReference type="ARBA" id="ARBA00008853"/>
    </source>
</evidence>
<dbReference type="SUPFAM" id="SSF63829">
    <property type="entry name" value="Calcium-dependent phosphotriesterase"/>
    <property type="match status" value="1"/>
</dbReference>
<dbReference type="PRINTS" id="PR01790">
    <property type="entry name" value="SMP30FAMILY"/>
</dbReference>
<feature type="binding site" evidence="15">
    <location>
        <position position="136"/>
    </location>
    <ligand>
        <name>substrate</name>
    </ligand>
</feature>
<feature type="binding site" evidence="15">
    <location>
        <position position="168"/>
    </location>
    <ligand>
        <name>a divalent metal cation</name>
        <dbReference type="ChEBI" id="CHEBI:60240"/>
    </ligand>
</feature>
<evidence type="ECO:0000256" key="14">
    <source>
        <dbReference type="PIRSR" id="PIRSR605511-1"/>
    </source>
</evidence>
<keyword evidence="17" id="KW-1185">Reference proteome</keyword>
<dbReference type="OrthoDB" id="423498at2759"/>
<evidence type="ECO:0000256" key="8">
    <source>
        <dbReference type="ARBA" id="ARBA00016808"/>
    </source>
</evidence>
<comment type="catalytic activity">
    <reaction evidence="1">
        <text>D-glucono-1,5-lactone + H2O = D-gluconate + H(+)</text>
        <dbReference type="Rhea" id="RHEA:10440"/>
        <dbReference type="ChEBI" id="CHEBI:15377"/>
        <dbReference type="ChEBI" id="CHEBI:15378"/>
        <dbReference type="ChEBI" id="CHEBI:16217"/>
        <dbReference type="ChEBI" id="CHEBI:18391"/>
        <dbReference type="EC" id="3.1.1.17"/>
    </reaction>
</comment>
<sequence length="315" mass="34768">MCDKKCGSKMAPVVERIKDIPNIDLGEGPYWDIETQSLFFVDIVGKAIHKYVPSTGKHTKAVLDKPVSLIVPVKGHKDKFVISHGKEVLIVTWDGVSSKVSKREKIAEVDQGIESRINDGKCDPTGRLWFGTIGPEPIFGQIERHRASFFSYDNGKVITHLTKVDISNGLAWNTALNKFYYIDSLKKTVDQFDVDLEAGIISNRQPIFTFDKHNIAGVPDGMTIDADGNLWVAVFDGYKVLNIDPRRPETLLRTLDIPAKQTTCVAFGGPNLDILYVTSAKMTQDGVVLPPPDHGATYKVTGLGVKGVPVDEYVL</sequence>
<evidence type="ECO:0000256" key="13">
    <source>
        <dbReference type="ARBA" id="ARBA00032464"/>
    </source>
</evidence>
<dbReference type="GO" id="GO:0019853">
    <property type="term" value="P:L-ascorbic acid biosynthetic process"/>
    <property type="evidence" value="ECO:0007669"/>
    <property type="project" value="TreeGrafter"/>
</dbReference>